<evidence type="ECO:0000313" key="1">
    <source>
        <dbReference type="EMBL" id="KAG7089261.1"/>
    </source>
</evidence>
<dbReference type="EMBL" id="CM032187">
    <property type="protein sequence ID" value="KAG7089261.1"/>
    <property type="molecule type" value="Genomic_DNA"/>
</dbReference>
<gene>
    <name evidence="1" type="ORF">E1B28_010959</name>
</gene>
<dbReference type="RefSeq" id="XP_043005731.1">
    <property type="nucleotide sequence ID" value="XM_043155947.1"/>
</dbReference>
<dbReference type="AlphaFoldDB" id="A0A9P7RT19"/>
<dbReference type="GeneID" id="66080034"/>
<sequence length="172" mass="19949">MLRKFKVLSSTYSIWSMIQGRRIFMSTVSYDEINHHHPKAITERNCKIGNTDHVWNTESEIKDGYPTDSGSDPPLRYRDICFSIIVFEFLLWHEKGGIRWPKKVTICFDSIMRLPLLVLVARSLIGAFVLYPPSRITWQFFTNSFQHDGTTLPSGIDDQTHSSLLRDRVSLI</sequence>
<comment type="caution">
    <text evidence="1">The sequence shown here is derived from an EMBL/GenBank/DDBJ whole genome shotgun (WGS) entry which is preliminary data.</text>
</comment>
<protein>
    <submittedName>
        <fullName evidence="1">Uncharacterized protein</fullName>
    </submittedName>
</protein>
<keyword evidence="2" id="KW-1185">Reference proteome</keyword>
<proteinExistence type="predicted"/>
<dbReference type="Proteomes" id="UP001049176">
    <property type="component" value="Chromosome 7"/>
</dbReference>
<reference evidence="1" key="1">
    <citation type="journal article" date="2021" name="Genome Biol. Evol.">
        <title>The assembled and annotated genome of the fairy-ring fungus Marasmius oreades.</title>
        <authorList>
            <person name="Hiltunen M."/>
            <person name="Ament-Velasquez S.L."/>
            <person name="Johannesson H."/>
        </authorList>
    </citation>
    <scope>NUCLEOTIDE SEQUENCE</scope>
    <source>
        <strain evidence="1">03SP1</strain>
    </source>
</reference>
<accession>A0A9P7RT19</accession>
<dbReference type="KEGG" id="more:E1B28_010959"/>
<organism evidence="1 2">
    <name type="scientific">Marasmius oreades</name>
    <name type="common">fairy-ring Marasmius</name>
    <dbReference type="NCBI Taxonomy" id="181124"/>
    <lineage>
        <taxon>Eukaryota</taxon>
        <taxon>Fungi</taxon>
        <taxon>Dikarya</taxon>
        <taxon>Basidiomycota</taxon>
        <taxon>Agaricomycotina</taxon>
        <taxon>Agaricomycetes</taxon>
        <taxon>Agaricomycetidae</taxon>
        <taxon>Agaricales</taxon>
        <taxon>Marasmiineae</taxon>
        <taxon>Marasmiaceae</taxon>
        <taxon>Marasmius</taxon>
    </lineage>
</organism>
<name>A0A9P7RT19_9AGAR</name>
<evidence type="ECO:0000313" key="2">
    <source>
        <dbReference type="Proteomes" id="UP001049176"/>
    </source>
</evidence>